<dbReference type="Gene3D" id="1.10.3210.10">
    <property type="entry name" value="Hypothetical protein af1432"/>
    <property type="match status" value="1"/>
</dbReference>
<evidence type="ECO:0000313" key="2">
    <source>
        <dbReference type="EMBL" id="KKL23141.1"/>
    </source>
</evidence>
<feature type="non-terminal residue" evidence="2">
    <location>
        <position position="1"/>
    </location>
</feature>
<dbReference type="EMBL" id="LAZR01037086">
    <property type="protein sequence ID" value="KKL23141.1"/>
    <property type="molecule type" value="Genomic_DNA"/>
</dbReference>
<sequence length="89" mass="10182">PGKIGNIFAKTVKLGPGKRGREIPLSARIVALADVYDALVSERSYKKGWKEASALKYIRFQAGRQFNPELVKIFLKIYDVIRAIRRRYT</sequence>
<dbReference type="Pfam" id="PF13487">
    <property type="entry name" value="HD_5"/>
    <property type="match status" value="1"/>
</dbReference>
<dbReference type="InterPro" id="IPR052020">
    <property type="entry name" value="Cyclic_di-GMP/3'3'-cGAMP_PDE"/>
</dbReference>
<dbReference type="InterPro" id="IPR003607">
    <property type="entry name" value="HD/PDEase_dom"/>
</dbReference>
<feature type="domain" description="HD-GYP" evidence="1">
    <location>
        <begin position="1"/>
        <end position="89"/>
    </location>
</feature>
<organism evidence="2">
    <name type="scientific">marine sediment metagenome</name>
    <dbReference type="NCBI Taxonomy" id="412755"/>
    <lineage>
        <taxon>unclassified sequences</taxon>
        <taxon>metagenomes</taxon>
        <taxon>ecological metagenomes</taxon>
    </lineage>
</organism>
<dbReference type="PROSITE" id="PS51832">
    <property type="entry name" value="HD_GYP"/>
    <property type="match status" value="1"/>
</dbReference>
<gene>
    <name evidence="2" type="ORF">LCGC14_2428360</name>
</gene>
<protein>
    <recommendedName>
        <fullName evidence="1">HD-GYP domain-containing protein</fullName>
    </recommendedName>
</protein>
<reference evidence="2" key="1">
    <citation type="journal article" date="2015" name="Nature">
        <title>Complex archaea that bridge the gap between prokaryotes and eukaryotes.</title>
        <authorList>
            <person name="Spang A."/>
            <person name="Saw J.H."/>
            <person name="Jorgensen S.L."/>
            <person name="Zaremba-Niedzwiedzka K."/>
            <person name="Martijn J."/>
            <person name="Lind A.E."/>
            <person name="van Eijk R."/>
            <person name="Schleper C."/>
            <person name="Guy L."/>
            <person name="Ettema T.J."/>
        </authorList>
    </citation>
    <scope>NUCLEOTIDE SEQUENCE</scope>
</reference>
<accession>A0A0F9DZL4</accession>
<comment type="caution">
    <text evidence="2">The sequence shown here is derived from an EMBL/GenBank/DDBJ whole genome shotgun (WGS) entry which is preliminary data.</text>
</comment>
<name>A0A0F9DZL4_9ZZZZ</name>
<dbReference type="CDD" id="cd00077">
    <property type="entry name" value="HDc"/>
    <property type="match status" value="1"/>
</dbReference>
<evidence type="ECO:0000259" key="1">
    <source>
        <dbReference type="PROSITE" id="PS51832"/>
    </source>
</evidence>
<dbReference type="SUPFAM" id="SSF109604">
    <property type="entry name" value="HD-domain/PDEase-like"/>
    <property type="match status" value="1"/>
</dbReference>
<dbReference type="InterPro" id="IPR037522">
    <property type="entry name" value="HD_GYP_dom"/>
</dbReference>
<dbReference type="AlphaFoldDB" id="A0A0F9DZL4"/>
<dbReference type="PANTHER" id="PTHR45228">
    <property type="entry name" value="CYCLIC DI-GMP PHOSPHODIESTERASE TM_0186-RELATED"/>
    <property type="match status" value="1"/>
</dbReference>
<proteinExistence type="predicted"/>